<evidence type="ECO:0000256" key="1">
    <source>
        <dbReference type="ARBA" id="ARBA00023157"/>
    </source>
</evidence>
<dbReference type="InterPro" id="IPR036056">
    <property type="entry name" value="Fibrinogen-like_C"/>
</dbReference>
<dbReference type="Gene3D" id="3.90.215.10">
    <property type="entry name" value="Gamma Fibrinogen, chain A, domain 1"/>
    <property type="match status" value="1"/>
</dbReference>
<feature type="chain" id="PRO_5034452272" evidence="2">
    <location>
        <begin position="17"/>
        <end position="295"/>
    </location>
</feature>
<dbReference type="Pfam" id="PF00147">
    <property type="entry name" value="Fibrinogen_C"/>
    <property type="match status" value="1"/>
</dbReference>
<keyword evidence="1" id="KW-1015">Disulfide bond</keyword>
<evidence type="ECO:0000313" key="5">
    <source>
        <dbReference type="RefSeq" id="XP_022334685.1"/>
    </source>
</evidence>
<keyword evidence="4" id="KW-1185">Reference proteome</keyword>
<dbReference type="GeneID" id="111131440"/>
<name>A0A8B8E396_CRAVI</name>
<gene>
    <name evidence="5" type="primary">LOC111131440</name>
</gene>
<dbReference type="InterPro" id="IPR014716">
    <property type="entry name" value="Fibrinogen_a/b/g_C_1"/>
</dbReference>
<dbReference type="PROSITE" id="PS51406">
    <property type="entry name" value="FIBRINOGEN_C_2"/>
    <property type="match status" value="1"/>
</dbReference>
<dbReference type="PANTHER" id="PTHR19143">
    <property type="entry name" value="FIBRINOGEN/TENASCIN/ANGIOPOEITIN"/>
    <property type="match status" value="1"/>
</dbReference>
<dbReference type="SMART" id="SM00186">
    <property type="entry name" value="FBG"/>
    <property type="match status" value="1"/>
</dbReference>
<sequence length="295" mass="33213">MLGLVDLSVLILCVQSVQVTASIALGQFALSSKYWNQRLSKSQDGSVVLTTSYRFPKEIKQGDAAAKDDKIKHKLVQTGLVPVDCGDIHKAWPRAPSGVYRIYPAGGQGHPAYCDMTLDGGGWTIFQRRVDGSENFYRNWDEYKTGFGNVTAEHWLGNQLVHEVTVHGLYELRVNLEDFEGNKRFAKYSHFRIGNEADGYRLTVSGYTGNAGDSLKMAQGQKFSTYDRDLDTNSGNCAEDSKGAWWHAACYRSLLNGVYYRNPSAAPNWRGLIWYHWKGEKYSLKSSTMMIRKHS</sequence>
<dbReference type="RefSeq" id="XP_022334685.1">
    <property type="nucleotide sequence ID" value="XM_022478977.1"/>
</dbReference>
<feature type="signal peptide" evidence="2">
    <location>
        <begin position="1"/>
        <end position="16"/>
    </location>
</feature>
<dbReference type="CDD" id="cd00087">
    <property type="entry name" value="FReD"/>
    <property type="match status" value="1"/>
</dbReference>
<dbReference type="OrthoDB" id="6345539at2759"/>
<proteinExistence type="predicted"/>
<dbReference type="InterPro" id="IPR050373">
    <property type="entry name" value="Fibrinogen_C-term_domain"/>
</dbReference>
<dbReference type="Proteomes" id="UP000694844">
    <property type="component" value="Chromosome 4"/>
</dbReference>
<dbReference type="GO" id="GO:0005615">
    <property type="term" value="C:extracellular space"/>
    <property type="evidence" value="ECO:0007669"/>
    <property type="project" value="TreeGrafter"/>
</dbReference>
<protein>
    <submittedName>
        <fullName evidence="5">Microfibril-associated glycoprotein 4-like</fullName>
    </submittedName>
</protein>
<dbReference type="AlphaFoldDB" id="A0A8B8E396"/>
<dbReference type="InterPro" id="IPR002181">
    <property type="entry name" value="Fibrinogen_a/b/g_C_dom"/>
</dbReference>
<accession>A0A8B8E396</accession>
<feature type="domain" description="Fibrinogen C-terminal" evidence="3">
    <location>
        <begin position="76"/>
        <end position="295"/>
    </location>
</feature>
<dbReference type="SUPFAM" id="SSF56496">
    <property type="entry name" value="Fibrinogen C-terminal domain-like"/>
    <property type="match status" value="1"/>
</dbReference>
<evidence type="ECO:0000313" key="4">
    <source>
        <dbReference type="Proteomes" id="UP000694844"/>
    </source>
</evidence>
<evidence type="ECO:0000256" key="2">
    <source>
        <dbReference type="SAM" id="SignalP"/>
    </source>
</evidence>
<dbReference type="KEGG" id="cvn:111131440"/>
<reference evidence="5" key="1">
    <citation type="submission" date="2025-08" db="UniProtKB">
        <authorList>
            <consortium name="RefSeq"/>
        </authorList>
    </citation>
    <scope>IDENTIFICATION</scope>
    <source>
        <tissue evidence="5">Whole sample</tissue>
    </source>
</reference>
<dbReference type="NCBIfam" id="NF040941">
    <property type="entry name" value="GGGWT_bact"/>
    <property type="match status" value="1"/>
</dbReference>
<evidence type="ECO:0000259" key="3">
    <source>
        <dbReference type="PROSITE" id="PS51406"/>
    </source>
</evidence>
<dbReference type="FunFam" id="3.90.215.10:FF:000001">
    <property type="entry name" value="Tenascin isoform 1"/>
    <property type="match status" value="1"/>
</dbReference>
<organism evidence="4 5">
    <name type="scientific">Crassostrea virginica</name>
    <name type="common">Eastern oyster</name>
    <dbReference type="NCBI Taxonomy" id="6565"/>
    <lineage>
        <taxon>Eukaryota</taxon>
        <taxon>Metazoa</taxon>
        <taxon>Spiralia</taxon>
        <taxon>Lophotrochozoa</taxon>
        <taxon>Mollusca</taxon>
        <taxon>Bivalvia</taxon>
        <taxon>Autobranchia</taxon>
        <taxon>Pteriomorphia</taxon>
        <taxon>Ostreida</taxon>
        <taxon>Ostreoidea</taxon>
        <taxon>Ostreidae</taxon>
        <taxon>Crassostrea</taxon>
    </lineage>
</organism>
<dbReference type="PANTHER" id="PTHR19143:SF458">
    <property type="entry name" value="FIBRINOGEN C-TERMINAL DOMAIN-CONTAINING PROTEIN-RELATED"/>
    <property type="match status" value="1"/>
</dbReference>
<keyword evidence="2" id="KW-0732">Signal</keyword>